<name>A0A7K0ES94_9BACT</name>
<proteinExistence type="predicted"/>
<gene>
    <name evidence="1" type="ORF">GJJ30_25450</name>
</gene>
<dbReference type="InterPro" id="IPR032331">
    <property type="entry name" value="DUF4856"/>
</dbReference>
<dbReference type="Pfam" id="PF16148">
    <property type="entry name" value="DUF4856"/>
    <property type="match status" value="1"/>
</dbReference>
<organism evidence="1 2">
    <name type="scientific">Larkinella terrae</name>
    <dbReference type="NCBI Taxonomy" id="2025311"/>
    <lineage>
        <taxon>Bacteria</taxon>
        <taxon>Pseudomonadati</taxon>
        <taxon>Bacteroidota</taxon>
        <taxon>Cytophagia</taxon>
        <taxon>Cytophagales</taxon>
        <taxon>Spirosomataceae</taxon>
        <taxon>Larkinella</taxon>
    </lineage>
</organism>
<dbReference type="EMBL" id="WJXZ01000014">
    <property type="protein sequence ID" value="MRS64670.1"/>
    <property type="molecule type" value="Genomic_DNA"/>
</dbReference>
<reference evidence="1 2" key="1">
    <citation type="journal article" date="2018" name="Antonie Van Leeuwenhoek">
        <title>Larkinella terrae sp. nov., isolated from soil on Jeju Island, South Korea.</title>
        <authorList>
            <person name="Ten L.N."/>
            <person name="Jeon J."/>
            <person name="Park S.J."/>
            <person name="Park S."/>
            <person name="Lee S.Y."/>
            <person name="Kim M.K."/>
            <person name="Jung H.Y."/>
        </authorList>
    </citation>
    <scope>NUCLEOTIDE SEQUENCE [LARGE SCALE GENOMIC DNA]</scope>
    <source>
        <strain evidence="1 2">KCTC 52001</strain>
    </source>
</reference>
<dbReference type="AlphaFoldDB" id="A0A7K0ES94"/>
<protein>
    <submittedName>
        <fullName evidence="1">DUF4856 domain-containing protein</fullName>
    </submittedName>
</protein>
<comment type="caution">
    <text evidence="1">The sequence shown here is derived from an EMBL/GenBank/DDBJ whole genome shotgun (WGS) entry which is preliminary data.</text>
</comment>
<evidence type="ECO:0000313" key="1">
    <source>
        <dbReference type="EMBL" id="MRS64670.1"/>
    </source>
</evidence>
<dbReference type="PROSITE" id="PS51257">
    <property type="entry name" value="PROKAR_LIPOPROTEIN"/>
    <property type="match status" value="1"/>
</dbReference>
<dbReference type="Proteomes" id="UP000441754">
    <property type="component" value="Unassembled WGS sequence"/>
</dbReference>
<accession>A0A7K0ES94</accession>
<dbReference type="OrthoDB" id="5498726at2"/>
<sequence length="390" mass="43564">MSLIKMLMSKPYHIRRFAILIVAGIALLVTSCKKDEVESLKPSLAIPLVYDSTGFSYNSEPLKPLIQQYTNLIQEAEKGRQTGTYVSEETLNAAFTQGNFSLQSATTPYYTSQLRAQNNGFFAELSKASGGNFYPFDRSWEGGVYRGYLFDEYGLEMGQMIEKGMYGATLYNYAVSLIHGTFTTATADQILFLYGSNPKFFNSDNSKFYSNPDKLMAAYAAQRDDATGTGLYSQIRLAFITLQAALKGGEDYNEYRDEALAAIKLNWEKTNAATVIHILQEATALLNATDQDDQKRAESLHLISEAIGFLHGWRTIDITNKTITDAQIDDILVVLKAPYNRSSAVYRFVTNSAEEAPKLKEAIGKIQAVYGFTNDEVESFRHNYVAEQGR</sequence>
<keyword evidence="2" id="KW-1185">Reference proteome</keyword>
<evidence type="ECO:0000313" key="2">
    <source>
        <dbReference type="Proteomes" id="UP000441754"/>
    </source>
</evidence>